<proteinExistence type="predicted"/>
<evidence type="ECO:0000313" key="1">
    <source>
        <dbReference type="EMBL" id="RYR26166.1"/>
    </source>
</evidence>
<comment type="caution">
    <text evidence="1">The sequence shown here is derived from an EMBL/GenBank/DDBJ whole genome shotgun (WGS) entry which is preliminary data.</text>
</comment>
<dbReference type="EMBL" id="SDMP01000012">
    <property type="protein sequence ID" value="RYR26166.1"/>
    <property type="molecule type" value="Genomic_DNA"/>
</dbReference>
<name>A0A445AIB1_ARAHY</name>
<dbReference type="AlphaFoldDB" id="A0A445AIB1"/>
<gene>
    <name evidence="1" type="ORF">Ahy_B02g060333</name>
</gene>
<dbReference type="Proteomes" id="UP000289738">
    <property type="component" value="Chromosome B02"/>
</dbReference>
<accession>A0A445AIB1</accession>
<organism evidence="1 2">
    <name type="scientific">Arachis hypogaea</name>
    <name type="common">Peanut</name>
    <dbReference type="NCBI Taxonomy" id="3818"/>
    <lineage>
        <taxon>Eukaryota</taxon>
        <taxon>Viridiplantae</taxon>
        <taxon>Streptophyta</taxon>
        <taxon>Embryophyta</taxon>
        <taxon>Tracheophyta</taxon>
        <taxon>Spermatophyta</taxon>
        <taxon>Magnoliopsida</taxon>
        <taxon>eudicotyledons</taxon>
        <taxon>Gunneridae</taxon>
        <taxon>Pentapetalae</taxon>
        <taxon>rosids</taxon>
        <taxon>fabids</taxon>
        <taxon>Fabales</taxon>
        <taxon>Fabaceae</taxon>
        <taxon>Papilionoideae</taxon>
        <taxon>50 kb inversion clade</taxon>
        <taxon>dalbergioids sensu lato</taxon>
        <taxon>Dalbergieae</taxon>
        <taxon>Pterocarpus clade</taxon>
        <taxon>Arachis</taxon>
    </lineage>
</organism>
<protein>
    <submittedName>
        <fullName evidence="1">Uncharacterized protein</fullName>
    </submittedName>
</protein>
<evidence type="ECO:0000313" key="2">
    <source>
        <dbReference type="Proteomes" id="UP000289738"/>
    </source>
</evidence>
<sequence>MEGRLKFDDGKKEMKVDVDPFEADAIFVEPCFGVNMVRSVYPRAGDGLLDFLFQQKIKDRDVSLCPRLWCPVDLELSGVPETGCSILIQSTVGTSGTSSNQYPYYRGRARGYPRGRGGRKNFNQNKKSQVEVSKGATPSVHSRIVFPSDGETCPKGIPSPAKMEKGKSIAQSSGVDKVKEVDVDKEYFEEGDDDMIGTILIIPTEYLGEYEGEPEEDYDLEDEEAFPLSESKMSLGIFFGLLKNKCLISACSI</sequence>
<reference evidence="1 2" key="1">
    <citation type="submission" date="2019-01" db="EMBL/GenBank/DDBJ databases">
        <title>Sequencing of cultivated peanut Arachis hypogaea provides insights into genome evolution and oil improvement.</title>
        <authorList>
            <person name="Chen X."/>
        </authorList>
    </citation>
    <scope>NUCLEOTIDE SEQUENCE [LARGE SCALE GENOMIC DNA]</scope>
    <source>
        <strain evidence="2">cv. Fuhuasheng</strain>
        <tissue evidence="1">Leaves</tissue>
    </source>
</reference>
<keyword evidence="2" id="KW-1185">Reference proteome</keyword>